<dbReference type="Proteomes" id="UP000075901">
    <property type="component" value="Unassembled WGS sequence"/>
</dbReference>
<keyword evidence="3" id="KW-1185">Reference proteome</keyword>
<protein>
    <submittedName>
        <fullName evidence="2">Uncharacterized protein</fullName>
    </submittedName>
</protein>
<dbReference type="VEuPathDB" id="VectorBase:AMAM005138"/>
<evidence type="ECO:0000313" key="2">
    <source>
        <dbReference type="EnsemblMetazoa" id="AMAM005138-PA"/>
    </source>
</evidence>
<feature type="compositionally biased region" description="Gly residues" evidence="1">
    <location>
        <begin position="48"/>
        <end position="80"/>
    </location>
</feature>
<organism evidence="2 3">
    <name type="scientific">Anopheles maculatus</name>
    <dbReference type="NCBI Taxonomy" id="74869"/>
    <lineage>
        <taxon>Eukaryota</taxon>
        <taxon>Metazoa</taxon>
        <taxon>Ecdysozoa</taxon>
        <taxon>Arthropoda</taxon>
        <taxon>Hexapoda</taxon>
        <taxon>Insecta</taxon>
        <taxon>Pterygota</taxon>
        <taxon>Neoptera</taxon>
        <taxon>Endopterygota</taxon>
        <taxon>Diptera</taxon>
        <taxon>Nematocera</taxon>
        <taxon>Culicoidea</taxon>
        <taxon>Culicidae</taxon>
        <taxon>Anophelinae</taxon>
        <taxon>Anopheles</taxon>
        <taxon>Anopheles maculatus group</taxon>
    </lineage>
</organism>
<proteinExistence type="predicted"/>
<evidence type="ECO:0000313" key="3">
    <source>
        <dbReference type="Proteomes" id="UP000075901"/>
    </source>
</evidence>
<name>A0A182SEG4_9DIPT</name>
<reference evidence="3" key="1">
    <citation type="submission" date="2013-09" db="EMBL/GenBank/DDBJ databases">
        <title>The Genome Sequence of Anopheles maculatus species B.</title>
        <authorList>
            <consortium name="The Broad Institute Genomics Platform"/>
            <person name="Neafsey D.E."/>
            <person name="Besansky N."/>
            <person name="Howell P."/>
            <person name="Walton C."/>
            <person name="Young S.K."/>
            <person name="Zeng Q."/>
            <person name="Gargeya S."/>
            <person name="Fitzgerald M."/>
            <person name="Haas B."/>
            <person name="Abouelleil A."/>
            <person name="Allen A.W."/>
            <person name="Alvarado L."/>
            <person name="Arachchi H.M."/>
            <person name="Berlin A.M."/>
            <person name="Chapman S.B."/>
            <person name="Gainer-Dewar J."/>
            <person name="Goldberg J."/>
            <person name="Griggs A."/>
            <person name="Gujja S."/>
            <person name="Hansen M."/>
            <person name="Howarth C."/>
            <person name="Imamovic A."/>
            <person name="Ireland A."/>
            <person name="Larimer J."/>
            <person name="McCowan C."/>
            <person name="Murphy C."/>
            <person name="Pearson M."/>
            <person name="Poon T.W."/>
            <person name="Priest M."/>
            <person name="Roberts A."/>
            <person name="Saif S."/>
            <person name="Shea T."/>
            <person name="Sisk P."/>
            <person name="Sykes S."/>
            <person name="Wortman J."/>
            <person name="Nusbaum C."/>
            <person name="Birren B."/>
        </authorList>
    </citation>
    <scope>NUCLEOTIDE SEQUENCE [LARGE SCALE GENOMIC DNA]</scope>
    <source>
        <strain evidence="3">maculatus3</strain>
    </source>
</reference>
<dbReference type="AlphaFoldDB" id="A0A182SEG4"/>
<sequence length="176" mass="17951">MLNETIAVELVQEGKDLIVREKRKRQRAEDAMARRRDNILGQIARDGTIGGAGNAGGSNGNGTGGGGNGSGGGGGGGAGGILSKYKSRNVNTVGPNDDLVGHGDGRLDYSSTGSGARGLDDINRSLSQEINERFGVSTGVSVGFKGYGTTFEDDDNRMGGAGGRSTSKPKGLFDDV</sequence>
<accession>A0A182SEG4</accession>
<feature type="region of interest" description="Disordered" evidence="1">
    <location>
        <begin position="150"/>
        <end position="176"/>
    </location>
</feature>
<evidence type="ECO:0000256" key="1">
    <source>
        <dbReference type="SAM" id="MobiDB-lite"/>
    </source>
</evidence>
<dbReference type="EnsemblMetazoa" id="AMAM005138-RA">
    <property type="protein sequence ID" value="AMAM005138-PA"/>
    <property type="gene ID" value="AMAM005138"/>
</dbReference>
<reference evidence="2" key="2">
    <citation type="submission" date="2020-05" db="UniProtKB">
        <authorList>
            <consortium name="EnsemblMetazoa"/>
        </authorList>
    </citation>
    <scope>IDENTIFICATION</scope>
    <source>
        <strain evidence="2">maculatus3</strain>
    </source>
</reference>
<feature type="region of interest" description="Disordered" evidence="1">
    <location>
        <begin position="43"/>
        <end position="83"/>
    </location>
</feature>